<evidence type="ECO:0000313" key="2">
    <source>
        <dbReference type="Proteomes" id="UP001214629"/>
    </source>
</evidence>
<organism evidence="1 2">
    <name type="scientific">Spiroplasma citri</name>
    <dbReference type="NCBI Taxonomy" id="2133"/>
    <lineage>
        <taxon>Bacteria</taxon>
        <taxon>Bacillati</taxon>
        <taxon>Mycoplasmatota</taxon>
        <taxon>Mollicutes</taxon>
        <taxon>Entomoplasmatales</taxon>
        <taxon>Spiroplasmataceae</taxon>
        <taxon>Spiroplasma</taxon>
    </lineage>
</organism>
<dbReference type="InterPro" id="IPR014871">
    <property type="entry name" value="dUTPase/dCTP_pyrophosphatase"/>
</dbReference>
<dbReference type="GO" id="GO:0004170">
    <property type="term" value="F:dUTP diphosphatase activity"/>
    <property type="evidence" value="ECO:0007669"/>
    <property type="project" value="UniProtKB-EC"/>
</dbReference>
<dbReference type="Proteomes" id="UP001214629">
    <property type="component" value="Chromosome"/>
</dbReference>
<dbReference type="Gene3D" id="1.10.4010.10">
    <property type="entry name" value="Type II deoxyuridine triphosphatase"/>
    <property type="match status" value="1"/>
</dbReference>
<reference evidence="1 2" key="1">
    <citation type="submission" date="2022-04" db="EMBL/GenBank/DDBJ databases">
        <title>Whole genome of Spiroplasma citri.</title>
        <authorList>
            <person name="Khanchezar A."/>
            <person name="Izadpanah K."/>
            <person name="Taghavi M."/>
            <person name="Ghorbani A."/>
            <person name="Beven L."/>
        </authorList>
    </citation>
    <scope>NUCLEOTIDE SEQUENCE [LARGE SCALE GENOMIC DNA]</scope>
    <source>
        <strain evidence="1 2">D4</strain>
    </source>
</reference>
<name>A0AAX3T1S3_SPICI</name>
<dbReference type="EC" id="3.6.1.23" evidence="1"/>
<dbReference type="AlphaFoldDB" id="A0AAX3T1S3"/>
<protein>
    <submittedName>
        <fullName evidence="1">dUTP diphosphatase</fullName>
        <ecNumber evidence="1">3.6.1.23</ecNumber>
    </submittedName>
</protein>
<dbReference type="Pfam" id="PF08761">
    <property type="entry name" value="dUTPase_2"/>
    <property type="match status" value="1"/>
</dbReference>
<sequence>MNDDETFEKIILAFLVELAEFINEQRDFKYWSVKPASTKDVL</sequence>
<evidence type="ECO:0000313" key="1">
    <source>
        <dbReference type="EMBL" id="WFG97324.1"/>
    </source>
</evidence>
<gene>
    <name evidence="1" type="ORF">M0C40_02165</name>
</gene>
<dbReference type="SUPFAM" id="SSF101386">
    <property type="entry name" value="all-alpha NTP pyrophosphatases"/>
    <property type="match status" value="1"/>
</dbReference>
<keyword evidence="1" id="KW-0378">Hydrolase</keyword>
<dbReference type="EMBL" id="CP096246">
    <property type="protein sequence ID" value="WFG97324.1"/>
    <property type="molecule type" value="Genomic_DNA"/>
</dbReference>
<accession>A0AAX3T1S3</accession>
<keyword evidence="2" id="KW-1185">Reference proteome</keyword>
<dbReference type="RefSeq" id="WP_277939438.1">
    <property type="nucleotide sequence ID" value="NZ_CP096246.1"/>
</dbReference>
<proteinExistence type="predicted"/>